<comment type="caution">
    <text evidence="1">The sequence shown here is derived from an EMBL/GenBank/DDBJ whole genome shotgun (WGS) entry which is preliminary data.</text>
</comment>
<organism evidence="1 2">
    <name type="scientific">Lactococcus lactis subsp. lactis</name>
    <name type="common">Streptococcus lactis</name>
    <dbReference type="NCBI Taxonomy" id="1360"/>
    <lineage>
        <taxon>Bacteria</taxon>
        <taxon>Bacillati</taxon>
        <taxon>Bacillota</taxon>
        <taxon>Bacilli</taxon>
        <taxon>Lactobacillales</taxon>
        <taxon>Streptococcaceae</taxon>
        <taxon>Lactococcus</taxon>
    </lineage>
</organism>
<evidence type="ECO:0000313" key="1">
    <source>
        <dbReference type="EMBL" id="GAM80922.1"/>
    </source>
</evidence>
<gene>
    <name evidence="1" type="ORF">JCM5805K_2037</name>
</gene>
<proteinExistence type="predicted"/>
<dbReference type="AlphaFoldDB" id="A0A0B8QVC5"/>
<sequence length="37" mass="4422">MTSLKEKLISKQKQELFEISHGVNLHQKVPHFYEKLL</sequence>
<protein>
    <submittedName>
        <fullName evidence="1">Uncharacterized protein</fullName>
    </submittedName>
</protein>
<name>A0A0B8QVC5_LACLL</name>
<accession>A0A0B8QVC5</accession>
<evidence type="ECO:0000313" key="2">
    <source>
        <dbReference type="Proteomes" id="UP000031847"/>
    </source>
</evidence>
<reference evidence="1 2" key="1">
    <citation type="submission" date="2015-01" db="EMBL/GenBank/DDBJ databases">
        <title>Lactococcus lactis subsp.lactis JCM 5805 whole genome shotgun sequence.</title>
        <authorList>
            <person name="Fujii T."/>
            <person name="Tomita Y."/>
            <person name="Ikushima S."/>
            <person name="Fujiwara D."/>
        </authorList>
    </citation>
    <scope>NUCLEOTIDE SEQUENCE [LARGE SCALE GENOMIC DNA]</scope>
    <source>
        <strain evidence="1 2">JCM 5805</strain>
    </source>
</reference>
<dbReference type="Proteomes" id="UP000031847">
    <property type="component" value="Unassembled WGS sequence"/>
</dbReference>
<dbReference type="EMBL" id="BBSI01000033">
    <property type="protein sequence ID" value="GAM80922.1"/>
    <property type="molecule type" value="Genomic_DNA"/>
</dbReference>